<feature type="compositionally biased region" description="Polar residues" evidence="3">
    <location>
        <begin position="31"/>
        <end position="56"/>
    </location>
</feature>
<dbReference type="PRINTS" id="PR00834">
    <property type="entry name" value="PROTEASES2C"/>
</dbReference>
<sequence>MKQSLTRRRLLGAFGGAVAATAGCQAPGSPAESSAGDQATNADQSPSAGESTQPESAYTAVYEQVVDAVASIRVYTDAGSASQGSGFLVDGEHIVTNQHVVAGGSEVSVRFSDTGWRSVSVVGADVYSDLAVLRIDAPPAGVTPLSFVETEPPVGTEVVAIGNPFGLSGSVTAGIVSGVDRTLEGANNFSIADTVQTDAPVNPGNSGGPLVTLDGEVVGVINAGGGDNVAFAISAPLTQRVVPALITSGDYDHSYMGVGLRSVSPLVARANDLDPASGVYIDRVVEGGPSDGVLRGSSGTELVSETSVPVGGDVVRRLGDTPTPTRQALASFLALSTSPGDTIDVLVERDGAERTVELTLGSRPEP</sequence>
<dbReference type="AlphaFoldDB" id="A0AA41FZ37"/>
<keyword evidence="6" id="KW-1185">Reference proteome</keyword>
<dbReference type="PROSITE" id="PS51257">
    <property type="entry name" value="PROKAR_LIPOPROTEIN"/>
    <property type="match status" value="1"/>
</dbReference>
<dbReference type="InterPro" id="IPR051201">
    <property type="entry name" value="Chloro_Bact_Ser_Proteases"/>
</dbReference>
<accession>A0AA41FZ37</accession>
<dbReference type="RefSeq" id="WP_162414884.1">
    <property type="nucleotide sequence ID" value="NZ_JAHQXE010000001.1"/>
</dbReference>
<dbReference type="InterPro" id="IPR009003">
    <property type="entry name" value="Peptidase_S1_PA"/>
</dbReference>
<dbReference type="InterPro" id="IPR006311">
    <property type="entry name" value="TAT_signal"/>
</dbReference>
<protein>
    <submittedName>
        <fullName evidence="5">Trypsin-like peptidase domain-containing protein</fullName>
    </submittedName>
</protein>
<dbReference type="Pfam" id="PF13365">
    <property type="entry name" value="Trypsin_2"/>
    <property type="match status" value="1"/>
</dbReference>
<reference evidence="5" key="1">
    <citation type="submission" date="2021-06" db="EMBL/GenBank/DDBJ databases">
        <title>New haloarchaea isolates fom saline soil.</title>
        <authorList>
            <person name="Duran-Viseras A."/>
            <person name="Sanchez-Porro C.S."/>
            <person name="Ventosa A."/>
        </authorList>
    </citation>
    <scope>NUCLEOTIDE SEQUENCE</scope>
    <source>
        <strain evidence="5">JCM 18369</strain>
    </source>
</reference>
<dbReference type="SUPFAM" id="SSF50494">
    <property type="entry name" value="Trypsin-like serine proteases"/>
    <property type="match status" value="1"/>
</dbReference>
<dbReference type="GO" id="GO:0004252">
    <property type="term" value="F:serine-type endopeptidase activity"/>
    <property type="evidence" value="ECO:0007669"/>
    <property type="project" value="InterPro"/>
</dbReference>
<keyword evidence="1" id="KW-0645">Protease</keyword>
<dbReference type="Gene3D" id="2.30.42.10">
    <property type="match status" value="1"/>
</dbReference>
<dbReference type="InterPro" id="IPR001478">
    <property type="entry name" value="PDZ"/>
</dbReference>
<organism evidence="5 6">
    <name type="scientific">Haloarcula salina</name>
    <dbReference type="NCBI Taxonomy" id="1429914"/>
    <lineage>
        <taxon>Archaea</taxon>
        <taxon>Methanobacteriati</taxon>
        <taxon>Methanobacteriota</taxon>
        <taxon>Stenosarchaea group</taxon>
        <taxon>Halobacteria</taxon>
        <taxon>Halobacteriales</taxon>
        <taxon>Haloarculaceae</taxon>
        <taxon>Haloarcula</taxon>
    </lineage>
</organism>
<dbReference type="PANTHER" id="PTHR43343">
    <property type="entry name" value="PEPTIDASE S12"/>
    <property type="match status" value="1"/>
</dbReference>
<comment type="caution">
    <text evidence="5">The sequence shown here is derived from an EMBL/GenBank/DDBJ whole genome shotgun (WGS) entry which is preliminary data.</text>
</comment>
<dbReference type="PANTHER" id="PTHR43343:SF3">
    <property type="entry name" value="PROTEASE DO-LIKE 8, CHLOROPLASTIC"/>
    <property type="match status" value="1"/>
</dbReference>
<dbReference type="InterPro" id="IPR036034">
    <property type="entry name" value="PDZ_sf"/>
</dbReference>
<dbReference type="PROSITE" id="PS51318">
    <property type="entry name" value="TAT"/>
    <property type="match status" value="1"/>
</dbReference>
<evidence type="ECO:0000313" key="5">
    <source>
        <dbReference type="EMBL" id="MBV0901266.1"/>
    </source>
</evidence>
<keyword evidence="2" id="KW-0378">Hydrolase</keyword>
<evidence type="ECO:0000259" key="4">
    <source>
        <dbReference type="Pfam" id="PF13180"/>
    </source>
</evidence>
<name>A0AA41FZ37_9EURY</name>
<dbReference type="Gene3D" id="2.40.10.120">
    <property type="match status" value="1"/>
</dbReference>
<evidence type="ECO:0000256" key="3">
    <source>
        <dbReference type="SAM" id="MobiDB-lite"/>
    </source>
</evidence>
<dbReference type="EMBL" id="JAHQXE010000001">
    <property type="protein sequence ID" value="MBV0901266.1"/>
    <property type="molecule type" value="Genomic_DNA"/>
</dbReference>
<dbReference type="Proteomes" id="UP001166304">
    <property type="component" value="Unassembled WGS sequence"/>
</dbReference>
<dbReference type="InterPro" id="IPR001940">
    <property type="entry name" value="Peptidase_S1C"/>
</dbReference>
<gene>
    <name evidence="5" type="ORF">KTS37_05640</name>
</gene>
<evidence type="ECO:0000256" key="2">
    <source>
        <dbReference type="ARBA" id="ARBA00022801"/>
    </source>
</evidence>
<feature type="region of interest" description="Disordered" evidence="3">
    <location>
        <begin position="22"/>
        <end position="56"/>
    </location>
</feature>
<dbReference type="GO" id="GO:0006508">
    <property type="term" value="P:proteolysis"/>
    <property type="evidence" value="ECO:0007669"/>
    <property type="project" value="UniProtKB-KW"/>
</dbReference>
<dbReference type="SUPFAM" id="SSF50156">
    <property type="entry name" value="PDZ domain-like"/>
    <property type="match status" value="1"/>
</dbReference>
<evidence type="ECO:0000256" key="1">
    <source>
        <dbReference type="ARBA" id="ARBA00022670"/>
    </source>
</evidence>
<dbReference type="Pfam" id="PF13180">
    <property type="entry name" value="PDZ_2"/>
    <property type="match status" value="1"/>
</dbReference>
<feature type="domain" description="PDZ" evidence="4">
    <location>
        <begin position="255"/>
        <end position="360"/>
    </location>
</feature>
<proteinExistence type="predicted"/>
<evidence type="ECO:0000313" key="6">
    <source>
        <dbReference type="Proteomes" id="UP001166304"/>
    </source>
</evidence>